<evidence type="ECO:0000259" key="8">
    <source>
        <dbReference type="SMART" id="SM00813"/>
    </source>
</evidence>
<gene>
    <name evidence="9" type="ordered locus">Sked_07120</name>
</gene>
<evidence type="ECO:0000256" key="4">
    <source>
        <dbReference type="ARBA" id="ARBA00012670"/>
    </source>
</evidence>
<dbReference type="EMBL" id="CP001819">
    <property type="protein sequence ID" value="ACZ20668.1"/>
    <property type="molecule type" value="Genomic_DNA"/>
</dbReference>
<dbReference type="Proteomes" id="UP000000322">
    <property type="component" value="Chromosome"/>
</dbReference>
<protein>
    <recommendedName>
        <fullName evidence="4">non-reducing end alpha-L-arabinofuranosidase</fullName>
        <ecNumber evidence="4">3.2.1.55</ecNumber>
    </recommendedName>
</protein>
<sequence>MSTPAPFRSASDGTASDGTAAVTLTLDPAFTVGPVRRRTFGSFVEHLGRCVYTGIHDPEHESADENGFRGDVVELTRELGVSTVRYPGGNFVSGYRWEDGIGPKDQRPTRLDLAWHSSDPNLVGVDEFMQWARKTGVEPMMAVNLGTRGIQEALDLLEYCNVPGGTHFSDLRRANGHEEPYRVKMWCLGNEMDGPWQIGHKTAEEYARLATETARAMRMVDPSIELVVCGSSSSAMETFGAWEATVLEESYEHVDYISAHAYYFEEDDDLGSFLASSVDMDHFIESVTAAADYVRAAGKHTKRINISFDEWNVWYQKRAESVPPTGDDWPVAPVLLEDRYNVADAVVVGNLLISLLRNTDRVHAASLAQLVNVIAPIMTEPGGRSWRQTTFHPFAQASQHAVGDVLQVGIDAPTYETARFGEVPVADAVATRDPETGAVSLFTVNRSTTETTTVTVDLRALRREADGQGVDVVEALTLANPDHTWSATADDETSVLPQDNSTATVDDGVLTVELPPVSWTMVRLA</sequence>
<dbReference type="Gene3D" id="2.60.40.1180">
    <property type="entry name" value="Golgi alpha-mannosidase II"/>
    <property type="match status" value="1"/>
</dbReference>
<dbReference type="CAZy" id="GH51">
    <property type="family name" value="Glycoside Hydrolase Family 51"/>
</dbReference>
<dbReference type="AlphaFoldDB" id="D1BBA2"/>
<dbReference type="Gene3D" id="3.20.20.80">
    <property type="entry name" value="Glycosidases"/>
    <property type="match status" value="1"/>
</dbReference>
<dbReference type="Pfam" id="PF06964">
    <property type="entry name" value="Alpha-L-AF_C"/>
    <property type="match status" value="1"/>
</dbReference>
<keyword evidence="10" id="KW-1185">Reference proteome</keyword>
<evidence type="ECO:0000313" key="9">
    <source>
        <dbReference type="EMBL" id="ACZ20668.1"/>
    </source>
</evidence>
<comment type="subunit">
    <text evidence="3">Homohexamer; trimer of dimers.</text>
</comment>
<evidence type="ECO:0000256" key="6">
    <source>
        <dbReference type="ARBA" id="ARBA00023277"/>
    </source>
</evidence>
<evidence type="ECO:0000313" key="10">
    <source>
        <dbReference type="Proteomes" id="UP000000322"/>
    </source>
</evidence>
<accession>D1BBA2</accession>
<dbReference type="GO" id="GO:0046556">
    <property type="term" value="F:alpha-L-arabinofuranosidase activity"/>
    <property type="evidence" value="ECO:0007669"/>
    <property type="project" value="UniProtKB-EC"/>
</dbReference>
<dbReference type="InterPro" id="IPR055235">
    <property type="entry name" value="ASD1_cat"/>
</dbReference>
<dbReference type="eggNOG" id="COG3534">
    <property type="taxonomic scope" value="Bacteria"/>
</dbReference>
<comment type="catalytic activity">
    <reaction evidence="1">
        <text>Hydrolysis of terminal non-reducing alpha-L-arabinofuranoside residues in alpha-L-arabinosides.</text>
        <dbReference type="EC" id="3.2.1.55"/>
    </reaction>
</comment>
<dbReference type="SUPFAM" id="SSF51011">
    <property type="entry name" value="Glycosyl hydrolase domain"/>
    <property type="match status" value="1"/>
</dbReference>
<dbReference type="GO" id="GO:0000272">
    <property type="term" value="P:polysaccharide catabolic process"/>
    <property type="evidence" value="ECO:0007669"/>
    <property type="project" value="TreeGrafter"/>
</dbReference>
<name>D1BBA2_SANKS</name>
<dbReference type="SUPFAM" id="SSF51445">
    <property type="entry name" value="(Trans)glycosidases"/>
    <property type="match status" value="1"/>
</dbReference>
<reference evidence="9 10" key="1">
    <citation type="journal article" date="2009" name="Stand. Genomic Sci.">
        <title>Complete genome sequence of Sanguibacter keddieii type strain (ST-74).</title>
        <authorList>
            <person name="Ivanova N."/>
            <person name="Sikorski J."/>
            <person name="Sims D."/>
            <person name="Brettin T."/>
            <person name="Detter J.C."/>
            <person name="Han C."/>
            <person name="Lapidus A."/>
            <person name="Copeland A."/>
            <person name="Glavina Del Rio T."/>
            <person name="Nolan M."/>
            <person name="Chen F."/>
            <person name="Lucas S."/>
            <person name="Tice H."/>
            <person name="Cheng J.F."/>
            <person name="Bruce D."/>
            <person name="Goodwin L."/>
            <person name="Pitluck S."/>
            <person name="Pati A."/>
            <person name="Mavromatis K."/>
            <person name="Chen A."/>
            <person name="Palaniappan K."/>
            <person name="D'haeseleer P."/>
            <person name="Chain P."/>
            <person name="Bristow J."/>
            <person name="Eisen J.A."/>
            <person name="Markowitz V."/>
            <person name="Hugenholtz P."/>
            <person name="Goker M."/>
            <person name="Pukall R."/>
            <person name="Klenk H.P."/>
            <person name="Kyrpides N.C."/>
        </authorList>
    </citation>
    <scope>NUCLEOTIDE SEQUENCE [LARGE SCALE GENOMIC DNA]</scope>
    <source>
        <strain evidence="10">ATCC 51767 / DSM 10542 / NCFB 3025 / ST-74</strain>
    </source>
</reference>
<evidence type="ECO:0000256" key="2">
    <source>
        <dbReference type="ARBA" id="ARBA00007186"/>
    </source>
</evidence>
<keyword evidence="7" id="KW-0326">Glycosidase</keyword>
<evidence type="ECO:0000256" key="1">
    <source>
        <dbReference type="ARBA" id="ARBA00001462"/>
    </source>
</evidence>
<dbReference type="PANTHER" id="PTHR43576">
    <property type="entry name" value="ALPHA-L-ARABINOFURANOSIDASE C-RELATED"/>
    <property type="match status" value="1"/>
</dbReference>
<feature type="domain" description="Alpha-L-arabinofuranosidase C-terminal" evidence="8">
    <location>
        <begin position="309"/>
        <end position="518"/>
    </location>
</feature>
<dbReference type="GO" id="GO:0046373">
    <property type="term" value="P:L-arabinose metabolic process"/>
    <property type="evidence" value="ECO:0007669"/>
    <property type="project" value="InterPro"/>
</dbReference>
<evidence type="ECO:0000256" key="3">
    <source>
        <dbReference type="ARBA" id="ARBA00011165"/>
    </source>
</evidence>
<comment type="similarity">
    <text evidence="2">Belongs to the glycosyl hydrolase 51 family.</text>
</comment>
<dbReference type="RefSeq" id="WP_012865737.1">
    <property type="nucleotide sequence ID" value="NC_013521.1"/>
</dbReference>
<dbReference type="SMART" id="SM00813">
    <property type="entry name" value="Alpha-L-AF_C"/>
    <property type="match status" value="1"/>
</dbReference>
<dbReference type="KEGG" id="ske:Sked_07120"/>
<dbReference type="InterPro" id="IPR013780">
    <property type="entry name" value="Glyco_hydro_b"/>
</dbReference>
<evidence type="ECO:0000256" key="5">
    <source>
        <dbReference type="ARBA" id="ARBA00022801"/>
    </source>
</evidence>
<dbReference type="EC" id="3.2.1.55" evidence="4"/>
<dbReference type="Pfam" id="PF22848">
    <property type="entry name" value="ASD1_dom"/>
    <property type="match status" value="1"/>
</dbReference>
<keyword evidence="6" id="KW-0119">Carbohydrate metabolism</keyword>
<dbReference type="HOGENOM" id="CLU_017810_1_1_11"/>
<evidence type="ECO:0000256" key="7">
    <source>
        <dbReference type="ARBA" id="ARBA00023295"/>
    </source>
</evidence>
<dbReference type="InterPro" id="IPR010720">
    <property type="entry name" value="Alpha-L-AF_C"/>
</dbReference>
<dbReference type="PANTHER" id="PTHR43576:SF3">
    <property type="entry name" value="ALPHA-L-ARABINOFURANOSIDASE C"/>
    <property type="match status" value="1"/>
</dbReference>
<dbReference type="OrthoDB" id="9758333at2"/>
<dbReference type="STRING" id="446469.Sked_07120"/>
<organism evidence="9 10">
    <name type="scientific">Sanguibacter keddieii (strain ATCC 51767 / DSM 10542 / NCFB 3025 / ST-74)</name>
    <dbReference type="NCBI Taxonomy" id="446469"/>
    <lineage>
        <taxon>Bacteria</taxon>
        <taxon>Bacillati</taxon>
        <taxon>Actinomycetota</taxon>
        <taxon>Actinomycetes</taxon>
        <taxon>Micrococcales</taxon>
        <taxon>Sanguibacteraceae</taxon>
        <taxon>Sanguibacter</taxon>
    </lineage>
</organism>
<dbReference type="InterPro" id="IPR017853">
    <property type="entry name" value="GH"/>
</dbReference>
<keyword evidence="5" id="KW-0378">Hydrolase</keyword>
<proteinExistence type="inferred from homology"/>